<keyword evidence="1" id="KW-0472">Membrane</keyword>
<feature type="transmembrane region" description="Helical" evidence="1">
    <location>
        <begin position="67"/>
        <end position="85"/>
    </location>
</feature>
<accession>A0A1T4VHQ6</accession>
<feature type="transmembrane region" description="Helical" evidence="1">
    <location>
        <begin position="105"/>
        <end position="124"/>
    </location>
</feature>
<evidence type="ECO:0000256" key="1">
    <source>
        <dbReference type="SAM" id="Phobius"/>
    </source>
</evidence>
<gene>
    <name evidence="2" type="ORF">SAMN02745111_00962</name>
</gene>
<name>A0A1T4VHQ6_9FIRM</name>
<keyword evidence="1" id="KW-0812">Transmembrane</keyword>
<evidence type="ECO:0000313" key="3">
    <source>
        <dbReference type="Proteomes" id="UP000190814"/>
    </source>
</evidence>
<organism evidence="2 3">
    <name type="scientific">Eubacterium uniforme</name>
    <dbReference type="NCBI Taxonomy" id="39495"/>
    <lineage>
        <taxon>Bacteria</taxon>
        <taxon>Bacillati</taxon>
        <taxon>Bacillota</taxon>
        <taxon>Clostridia</taxon>
        <taxon>Eubacteriales</taxon>
        <taxon>Eubacteriaceae</taxon>
        <taxon>Eubacterium</taxon>
    </lineage>
</organism>
<dbReference type="STRING" id="39495.SAMN02745111_00962"/>
<dbReference type="OrthoDB" id="2085510at2"/>
<reference evidence="2 3" key="1">
    <citation type="submission" date="2017-02" db="EMBL/GenBank/DDBJ databases">
        <authorList>
            <person name="Peterson S.W."/>
        </authorList>
    </citation>
    <scope>NUCLEOTIDE SEQUENCE [LARGE SCALE GENOMIC DNA]</scope>
    <source>
        <strain evidence="2 3">ATCC 35992</strain>
    </source>
</reference>
<dbReference type="EMBL" id="FUXZ01000005">
    <property type="protein sequence ID" value="SKA64418.1"/>
    <property type="molecule type" value="Genomic_DNA"/>
</dbReference>
<sequence>MKKEKLYNVGWFPIWMLMYMPTFWFITLPINFVIDSIVLLIAFAVLKVENRKDKYWKSIFQVWKYGFVADFIGAVVMTIVTFGVYDGKKSEVGLSLMMDPRGNTIALLWTILSIIISSIFIYIFDSKRAFTNTDLSEKRKKQISLIMAIFTAPYTMLSPTGFIYGIIYFFMYGPAIFY</sequence>
<proteinExistence type="predicted"/>
<keyword evidence="3" id="KW-1185">Reference proteome</keyword>
<protein>
    <submittedName>
        <fullName evidence="2">Uncharacterized protein</fullName>
    </submittedName>
</protein>
<keyword evidence="1" id="KW-1133">Transmembrane helix</keyword>
<dbReference type="RefSeq" id="WP_078765837.1">
    <property type="nucleotide sequence ID" value="NZ_FUXZ01000005.1"/>
</dbReference>
<evidence type="ECO:0000313" key="2">
    <source>
        <dbReference type="EMBL" id="SKA64418.1"/>
    </source>
</evidence>
<feature type="transmembrane region" description="Helical" evidence="1">
    <location>
        <begin position="145"/>
        <end position="171"/>
    </location>
</feature>
<dbReference type="AlphaFoldDB" id="A0A1T4VHQ6"/>
<dbReference type="Proteomes" id="UP000190814">
    <property type="component" value="Unassembled WGS sequence"/>
</dbReference>
<feature type="transmembrane region" description="Helical" evidence="1">
    <location>
        <begin position="23"/>
        <end position="46"/>
    </location>
</feature>